<reference evidence="2" key="1">
    <citation type="submission" date="2017-06" db="EMBL/GenBank/DDBJ databases">
        <authorList>
            <person name="Varghese N."/>
            <person name="Submissions S."/>
        </authorList>
    </citation>
    <scope>NUCLEOTIDE SEQUENCE [LARGE SCALE GENOMIC DNA]</scope>
    <source>
        <strain evidence="2">DSM 15668</strain>
    </source>
</reference>
<sequence length="112" mass="12660">MGIAQKAMDEIPFISGYAAVRFSGEVIDSAGESVSEIIGSVQKVVEEYLKMYRILGEYSVGIPKEILMSTTELFILVRVYYNEEVFQVAVLKSDANLGYTRFMLQQYLKELV</sequence>
<gene>
    <name evidence="1" type="ORF">SAMN06265340_10511</name>
</gene>
<evidence type="ECO:0000313" key="2">
    <source>
        <dbReference type="Proteomes" id="UP000198405"/>
    </source>
</evidence>
<keyword evidence="2" id="KW-1185">Reference proteome</keyword>
<dbReference type="Proteomes" id="UP000198405">
    <property type="component" value="Unassembled WGS sequence"/>
</dbReference>
<dbReference type="AlphaFoldDB" id="A0A238YUV5"/>
<proteinExistence type="predicted"/>
<dbReference type="EMBL" id="FZOB01000005">
    <property type="protein sequence ID" value="SNR74732.1"/>
    <property type="molecule type" value="Genomic_DNA"/>
</dbReference>
<evidence type="ECO:0000313" key="1">
    <source>
        <dbReference type="EMBL" id="SNR74732.1"/>
    </source>
</evidence>
<dbReference type="RefSeq" id="WP_089322909.1">
    <property type="nucleotide sequence ID" value="NZ_FZOB01000005.1"/>
</dbReference>
<evidence type="ECO:0008006" key="3">
    <source>
        <dbReference type="Google" id="ProtNLM"/>
    </source>
</evidence>
<protein>
    <recommendedName>
        <fullName evidence="3">Roadblock/LAMTOR2 domain-containing protein</fullName>
    </recommendedName>
</protein>
<accession>A0A238YUV5</accession>
<name>A0A238YUV5_9BACT</name>
<dbReference type="OrthoDB" id="14571at2"/>
<organism evidence="1 2">
    <name type="scientific">Desulfurobacterium atlanticum</name>
    <dbReference type="NCBI Taxonomy" id="240169"/>
    <lineage>
        <taxon>Bacteria</taxon>
        <taxon>Pseudomonadati</taxon>
        <taxon>Aquificota</taxon>
        <taxon>Aquificia</taxon>
        <taxon>Desulfurobacteriales</taxon>
        <taxon>Desulfurobacteriaceae</taxon>
        <taxon>Desulfurobacterium</taxon>
    </lineage>
</organism>